<gene>
    <name evidence="2" type="ORF">BYL167_LOCUS45920</name>
    <name evidence="1" type="ORF">GIL414_LOCUS39604</name>
</gene>
<protein>
    <submittedName>
        <fullName evidence="2">Uncharacterized protein</fullName>
    </submittedName>
</protein>
<reference evidence="2" key="1">
    <citation type="submission" date="2021-02" db="EMBL/GenBank/DDBJ databases">
        <authorList>
            <person name="Nowell W R."/>
        </authorList>
    </citation>
    <scope>NUCLEOTIDE SEQUENCE</scope>
</reference>
<evidence type="ECO:0000313" key="3">
    <source>
        <dbReference type="Proteomes" id="UP000681967"/>
    </source>
</evidence>
<comment type="caution">
    <text evidence="2">The sequence shown here is derived from an EMBL/GenBank/DDBJ whole genome shotgun (WGS) entry which is preliminary data.</text>
</comment>
<organism evidence="2 3">
    <name type="scientific">Rotaria magnacalcarata</name>
    <dbReference type="NCBI Taxonomy" id="392030"/>
    <lineage>
        <taxon>Eukaryota</taxon>
        <taxon>Metazoa</taxon>
        <taxon>Spiralia</taxon>
        <taxon>Gnathifera</taxon>
        <taxon>Rotifera</taxon>
        <taxon>Eurotatoria</taxon>
        <taxon>Bdelloidea</taxon>
        <taxon>Philodinida</taxon>
        <taxon>Philodinidae</taxon>
        <taxon>Rotaria</taxon>
    </lineage>
</organism>
<dbReference type="EMBL" id="CAJOBJ010107714">
    <property type="protein sequence ID" value="CAF4616922.1"/>
    <property type="molecule type" value="Genomic_DNA"/>
</dbReference>
<dbReference type="Proteomes" id="UP000681720">
    <property type="component" value="Unassembled WGS sequence"/>
</dbReference>
<dbReference type="Proteomes" id="UP000681967">
    <property type="component" value="Unassembled WGS sequence"/>
</dbReference>
<feature type="non-terminal residue" evidence="2">
    <location>
        <position position="47"/>
    </location>
</feature>
<name>A0A8S3B5R2_9BILA</name>
<proteinExistence type="predicted"/>
<accession>A0A8S3B5R2</accession>
<sequence>MTLKRDKKREIVRKQLMEKEQETTHSLVSKFSKEMINLIQAKEREVL</sequence>
<evidence type="ECO:0000313" key="2">
    <source>
        <dbReference type="EMBL" id="CAF4746565.1"/>
    </source>
</evidence>
<dbReference type="EMBL" id="CAJOBH010128669">
    <property type="protein sequence ID" value="CAF4746565.1"/>
    <property type="molecule type" value="Genomic_DNA"/>
</dbReference>
<dbReference type="AlphaFoldDB" id="A0A8S3B5R2"/>
<evidence type="ECO:0000313" key="1">
    <source>
        <dbReference type="EMBL" id="CAF4616922.1"/>
    </source>
</evidence>